<dbReference type="OrthoDB" id="9791615at2"/>
<dbReference type="EMBL" id="AP019400">
    <property type="protein sequence ID" value="BBI35381.1"/>
    <property type="molecule type" value="Genomic_DNA"/>
</dbReference>
<dbReference type="PROSITE" id="PS01124">
    <property type="entry name" value="HTH_ARAC_FAMILY_2"/>
    <property type="match status" value="1"/>
</dbReference>
<keyword evidence="3" id="KW-0804">Transcription</keyword>
<dbReference type="RefSeq" id="WP_130613993.1">
    <property type="nucleotide sequence ID" value="NZ_AP019400.1"/>
</dbReference>
<dbReference type="SMART" id="SM00342">
    <property type="entry name" value="HTH_ARAC"/>
    <property type="match status" value="1"/>
</dbReference>
<keyword evidence="6" id="KW-1185">Reference proteome</keyword>
<evidence type="ECO:0000313" key="5">
    <source>
        <dbReference type="EMBL" id="BBI35381.1"/>
    </source>
</evidence>
<dbReference type="GO" id="GO:0003700">
    <property type="term" value="F:DNA-binding transcription factor activity"/>
    <property type="evidence" value="ECO:0007669"/>
    <property type="project" value="InterPro"/>
</dbReference>
<dbReference type="InterPro" id="IPR014710">
    <property type="entry name" value="RmlC-like_jellyroll"/>
</dbReference>
<dbReference type="GO" id="GO:0043565">
    <property type="term" value="F:sequence-specific DNA binding"/>
    <property type="evidence" value="ECO:0007669"/>
    <property type="project" value="InterPro"/>
</dbReference>
<keyword evidence="2" id="KW-0238">DNA-binding</keyword>
<evidence type="ECO:0000259" key="4">
    <source>
        <dbReference type="PROSITE" id="PS01124"/>
    </source>
</evidence>
<feature type="domain" description="HTH araC/xylS-type" evidence="4">
    <location>
        <begin position="192"/>
        <end position="290"/>
    </location>
</feature>
<dbReference type="Gene3D" id="1.10.10.60">
    <property type="entry name" value="Homeodomain-like"/>
    <property type="match status" value="2"/>
</dbReference>
<dbReference type="Gene3D" id="2.60.120.10">
    <property type="entry name" value="Jelly Rolls"/>
    <property type="match status" value="1"/>
</dbReference>
<protein>
    <submittedName>
        <fullName evidence="5">AraC family transcriptional regulator</fullName>
    </submittedName>
</protein>
<dbReference type="PANTHER" id="PTHR43280">
    <property type="entry name" value="ARAC-FAMILY TRANSCRIPTIONAL REGULATOR"/>
    <property type="match status" value="1"/>
</dbReference>
<dbReference type="InterPro" id="IPR003313">
    <property type="entry name" value="AraC-bd"/>
</dbReference>
<dbReference type="InterPro" id="IPR018060">
    <property type="entry name" value="HTH_AraC"/>
</dbReference>
<dbReference type="Pfam" id="PF12833">
    <property type="entry name" value="HTH_18"/>
    <property type="match status" value="1"/>
</dbReference>
<dbReference type="PANTHER" id="PTHR43280:SF28">
    <property type="entry name" value="HTH-TYPE TRANSCRIPTIONAL ACTIVATOR RHAS"/>
    <property type="match status" value="1"/>
</dbReference>
<dbReference type="Proteomes" id="UP000289856">
    <property type="component" value="Chromosome"/>
</dbReference>
<evidence type="ECO:0000256" key="2">
    <source>
        <dbReference type="ARBA" id="ARBA00023125"/>
    </source>
</evidence>
<dbReference type="Pfam" id="PF02311">
    <property type="entry name" value="AraC_binding"/>
    <property type="match status" value="1"/>
</dbReference>
<reference evidence="5 6" key="1">
    <citation type="submission" date="2019-01" db="EMBL/GenBank/DDBJ databases">
        <title>Complete genome sequence of Cohnella hallensis HS21 isolated from Korean fir (Abies koreana) rhizospheric soil.</title>
        <authorList>
            <person name="Jiang L."/>
            <person name="Kang S.W."/>
            <person name="Kim S."/>
            <person name="Jung J."/>
            <person name="Kim C.Y."/>
            <person name="Kim D.H."/>
            <person name="Kim S.W."/>
            <person name="Lee J."/>
        </authorList>
    </citation>
    <scope>NUCLEOTIDE SEQUENCE [LARGE SCALE GENOMIC DNA]</scope>
    <source>
        <strain evidence="5 6">HS21</strain>
    </source>
</reference>
<organism evidence="5 6">
    <name type="scientific">Cohnella abietis</name>
    <dbReference type="NCBI Taxonomy" id="2507935"/>
    <lineage>
        <taxon>Bacteria</taxon>
        <taxon>Bacillati</taxon>
        <taxon>Bacillota</taxon>
        <taxon>Bacilli</taxon>
        <taxon>Bacillales</taxon>
        <taxon>Paenibacillaceae</taxon>
        <taxon>Cohnella</taxon>
    </lineage>
</organism>
<name>A0A3T1DB78_9BACL</name>
<dbReference type="InterPro" id="IPR018062">
    <property type="entry name" value="HTH_AraC-typ_CS"/>
</dbReference>
<dbReference type="SUPFAM" id="SSF46689">
    <property type="entry name" value="Homeodomain-like"/>
    <property type="match status" value="2"/>
</dbReference>
<proteinExistence type="predicted"/>
<evidence type="ECO:0000256" key="1">
    <source>
        <dbReference type="ARBA" id="ARBA00023015"/>
    </source>
</evidence>
<keyword evidence="1" id="KW-0805">Transcription regulation</keyword>
<dbReference type="InterPro" id="IPR009057">
    <property type="entry name" value="Homeodomain-like_sf"/>
</dbReference>
<gene>
    <name evidence="5" type="ORF">KCTCHS21_47800</name>
</gene>
<dbReference type="KEGG" id="cohn:KCTCHS21_47800"/>
<accession>A0A3T1DB78</accession>
<dbReference type="AlphaFoldDB" id="A0A3T1DB78"/>
<evidence type="ECO:0000313" key="6">
    <source>
        <dbReference type="Proteomes" id="UP000289856"/>
    </source>
</evidence>
<evidence type="ECO:0000256" key="3">
    <source>
        <dbReference type="ARBA" id="ARBA00023163"/>
    </source>
</evidence>
<dbReference type="PROSITE" id="PS00041">
    <property type="entry name" value="HTH_ARAC_FAMILY_1"/>
    <property type="match status" value="1"/>
</dbReference>
<dbReference type="InterPro" id="IPR037923">
    <property type="entry name" value="HTH-like"/>
</dbReference>
<dbReference type="SUPFAM" id="SSF51215">
    <property type="entry name" value="Regulatory protein AraC"/>
    <property type="match status" value="1"/>
</dbReference>
<sequence length="302" mass="35067">MERVASLREPMDMPDPTFPIKINPRQTYTMVVGETLFVHHWHEHMEFLFFVAGKATIECGSVPISFEAGELCVVNSNELHYGIAASEDLSYYAMIVDVSLLHSHSIDAIETKFITPIIQNRILFQNYISKDEEVTQCMHAIIRELDNKELGYELSVKSYLYQLLSILVRKYLATLTELDQYRLRLKELERLSPVFAYIDENYQDKLTVQLLADHIGLSRFHFSRLFKQVTDKSLVEFINLVRINKSESLLRNTRMNISEIALATGFSDIYYFSRTFKRMKKVSPTNWRNNDTEGIEESAPAD</sequence>